<keyword evidence="2" id="KW-1185">Reference proteome</keyword>
<evidence type="ECO:0000313" key="2">
    <source>
        <dbReference type="Proteomes" id="UP000092819"/>
    </source>
</evidence>
<evidence type="ECO:0000313" key="1">
    <source>
        <dbReference type="EMBL" id="SBT15707.1"/>
    </source>
</evidence>
<name>A0A1C3JKV0_9VIBR</name>
<proteinExistence type="predicted"/>
<reference evidence="2" key="1">
    <citation type="submission" date="2016-06" db="EMBL/GenBank/DDBJ databases">
        <authorList>
            <person name="Rodrigo-Torres L."/>
            <person name="Arahal D.R."/>
        </authorList>
    </citation>
    <scope>NUCLEOTIDE SEQUENCE [LARGE SCALE GENOMIC DNA]</scope>
    <source>
        <strain evidence="2">CECT 7224</strain>
    </source>
</reference>
<accession>A0A1C3JKV0</accession>
<sequence>MIEQAQVAADILKEMKELAAKIHLLVNGMPPEELLGYILSEDNSLTISVLDYMNESSISEN</sequence>
<dbReference type="EMBL" id="FLQZ01000176">
    <property type="protein sequence ID" value="SBT15707.1"/>
    <property type="molecule type" value="Genomic_DNA"/>
</dbReference>
<dbReference type="Proteomes" id="UP000092819">
    <property type="component" value="Unassembled WGS sequence"/>
</dbReference>
<dbReference type="RefSeq" id="WP_065677818.1">
    <property type="nucleotide sequence ID" value="NZ_AP025464.1"/>
</dbReference>
<protein>
    <submittedName>
        <fullName evidence="1">Uncharacterized protein</fullName>
    </submittedName>
</protein>
<organism evidence="1 2">
    <name type="scientific">Vibrio celticus</name>
    <dbReference type="NCBI Taxonomy" id="446372"/>
    <lineage>
        <taxon>Bacteria</taxon>
        <taxon>Pseudomonadati</taxon>
        <taxon>Pseudomonadota</taxon>
        <taxon>Gammaproteobacteria</taxon>
        <taxon>Vibrionales</taxon>
        <taxon>Vibrionaceae</taxon>
        <taxon>Vibrio</taxon>
    </lineage>
</organism>
<dbReference type="AlphaFoldDB" id="A0A1C3JKV0"/>
<gene>
    <name evidence="1" type="ORF">VCE7224_04512</name>
</gene>